<dbReference type="RefSeq" id="WP_147870215.1">
    <property type="nucleotide sequence ID" value="NZ_CP036264.1"/>
</dbReference>
<feature type="coiled-coil region" evidence="4">
    <location>
        <begin position="100"/>
        <end position="170"/>
    </location>
</feature>
<accession>A0A5B9MME3</accession>
<feature type="region of interest" description="Disordered" evidence="5">
    <location>
        <begin position="419"/>
        <end position="439"/>
    </location>
</feature>
<dbReference type="InterPro" id="IPR006143">
    <property type="entry name" value="RND_pump_MFP"/>
</dbReference>
<dbReference type="Gene3D" id="2.40.420.20">
    <property type="match status" value="1"/>
</dbReference>
<keyword evidence="10" id="KW-1185">Reference proteome</keyword>
<evidence type="ECO:0000313" key="10">
    <source>
        <dbReference type="Proteomes" id="UP000321353"/>
    </source>
</evidence>
<protein>
    <submittedName>
        <fullName evidence="9">Multidrug resistance protein MdtA</fullName>
    </submittedName>
</protein>
<dbReference type="PANTHER" id="PTHR32347">
    <property type="entry name" value="EFFLUX SYSTEM COMPONENT YKNX-RELATED"/>
    <property type="match status" value="1"/>
</dbReference>
<dbReference type="NCBIfam" id="TIGR01730">
    <property type="entry name" value="RND_mfp"/>
    <property type="match status" value="1"/>
</dbReference>
<evidence type="ECO:0000256" key="1">
    <source>
        <dbReference type="ARBA" id="ARBA00004196"/>
    </source>
</evidence>
<dbReference type="EMBL" id="CP036264">
    <property type="protein sequence ID" value="QEG01087.1"/>
    <property type="molecule type" value="Genomic_DNA"/>
</dbReference>
<dbReference type="GO" id="GO:0016020">
    <property type="term" value="C:membrane"/>
    <property type="evidence" value="ECO:0007669"/>
    <property type="project" value="InterPro"/>
</dbReference>
<reference evidence="9 10" key="1">
    <citation type="submission" date="2019-02" db="EMBL/GenBank/DDBJ databases">
        <title>Planctomycetal bacteria perform biofilm scaping via a novel small molecule.</title>
        <authorList>
            <person name="Jeske O."/>
            <person name="Boedeker C."/>
            <person name="Wiegand S."/>
            <person name="Breitling P."/>
            <person name="Kallscheuer N."/>
            <person name="Jogler M."/>
            <person name="Rohde M."/>
            <person name="Petersen J."/>
            <person name="Medema M.H."/>
            <person name="Surup F."/>
            <person name="Jogler C."/>
        </authorList>
    </citation>
    <scope>NUCLEOTIDE SEQUENCE [LARGE SCALE GENOMIC DNA]</scope>
    <source>
        <strain evidence="9 10">Mal15</strain>
    </source>
</reference>
<dbReference type="Pfam" id="PF25881">
    <property type="entry name" value="HH_YBHG"/>
    <property type="match status" value="1"/>
</dbReference>
<keyword evidence="6" id="KW-0732">Signal</keyword>
<dbReference type="Pfam" id="PF25954">
    <property type="entry name" value="Beta-barrel_RND_2"/>
    <property type="match status" value="1"/>
</dbReference>
<dbReference type="Gene3D" id="2.40.50.100">
    <property type="match status" value="1"/>
</dbReference>
<dbReference type="AlphaFoldDB" id="A0A5B9MME3"/>
<feature type="domain" description="YbhG-like alpha-helical hairpin" evidence="7">
    <location>
        <begin position="97"/>
        <end position="217"/>
    </location>
</feature>
<dbReference type="KEGG" id="smam:Mal15_51630"/>
<organism evidence="9 10">
    <name type="scientific">Stieleria maiorica</name>
    <dbReference type="NCBI Taxonomy" id="2795974"/>
    <lineage>
        <taxon>Bacteria</taxon>
        <taxon>Pseudomonadati</taxon>
        <taxon>Planctomycetota</taxon>
        <taxon>Planctomycetia</taxon>
        <taxon>Pirellulales</taxon>
        <taxon>Pirellulaceae</taxon>
        <taxon>Stieleria</taxon>
    </lineage>
</organism>
<dbReference type="Gene3D" id="2.40.30.170">
    <property type="match status" value="1"/>
</dbReference>
<sequence length="439" mass="47128" precursor="true">MNHSPFRLTPCVLPLIVATVCVSITQAQQQPPAPVAVAETVQMDVAAGQTFVATVMPLKRSVVGSAVDGRVVELVVHEGERVAEGGTLAKLLTATIELELAAAQAELDLRNQELAELEAGSRPNEIEQAKAKMLGAKAEMEFGQAQLTRLKQLRNSNSASTEEYELVKSQASQREQVYQELKAAYDLMVEGPRTERIAQARAQVAFQQAMVDRINDRIKKYTIMSRFDGYVVAEHVDEGTWVQSGDPVMEVVALDEVEVYAYVVEQHAAHVKPGTTVRVDVPALPDELFTGVITTVIPQADAKARTFPVKIRVQNKITDSGPLLKAGMYARVQLPVGPPQSAVMVPKNALVLGGPQPLVYVVETGDGNSHSVRPVPIEVGVAMPNLIQAIGPLKAGQLVVVEGNERLRPGQSVVISSVVKPASTPRSSEPNGGANHGTD</sequence>
<evidence type="ECO:0000256" key="3">
    <source>
        <dbReference type="ARBA" id="ARBA00023054"/>
    </source>
</evidence>
<dbReference type="InterPro" id="IPR059052">
    <property type="entry name" value="HH_YbhG-like"/>
</dbReference>
<dbReference type="GO" id="GO:0022857">
    <property type="term" value="F:transmembrane transporter activity"/>
    <property type="evidence" value="ECO:0007669"/>
    <property type="project" value="InterPro"/>
</dbReference>
<gene>
    <name evidence="9" type="primary">mdtA_8</name>
    <name evidence="9" type="ORF">Mal15_51630</name>
</gene>
<evidence type="ECO:0000256" key="4">
    <source>
        <dbReference type="SAM" id="Coils"/>
    </source>
</evidence>
<comment type="similarity">
    <text evidence="2">Belongs to the membrane fusion protein (MFP) (TC 8.A.1) family.</text>
</comment>
<proteinExistence type="inferred from homology"/>
<evidence type="ECO:0000256" key="5">
    <source>
        <dbReference type="SAM" id="MobiDB-lite"/>
    </source>
</evidence>
<dbReference type="Proteomes" id="UP000321353">
    <property type="component" value="Chromosome"/>
</dbReference>
<evidence type="ECO:0000259" key="7">
    <source>
        <dbReference type="Pfam" id="PF25881"/>
    </source>
</evidence>
<evidence type="ECO:0000313" key="9">
    <source>
        <dbReference type="EMBL" id="QEG01087.1"/>
    </source>
</evidence>
<evidence type="ECO:0000259" key="8">
    <source>
        <dbReference type="Pfam" id="PF25954"/>
    </source>
</evidence>
<dbReference type="Gene3D" id="1.10.287.470">
    <property type="entry name" value="Helix hairpin bin"/>
    <property type="match status" value="1"/>
</dbReference>
<dbReference type="InterPro" id="IPR058792">
    <property type="entry name" value="Beta-barrel_RND_2"/>
</dbReference>
<evidence type="ECO:0000256" key="6">
    <source>
        <dbReference type="SAM" id="SignalP"/>
    </source>
</evidence>
<evidence type="ECO:0000256" key="2">
    <source>
        <dbReference type="ARBA" id="ARBA00009477"/>
    </source>
</evidence>
<dbReference type="GO" id="GO:0030313">
    <property type="term" value="C:cell envelope"/>
    <property type="evidence" value="ECO:0007669"/>
    <property type="project" value="UniProtKB-SubCell"/>
</dbReference>
<feature type="chain" id="PRO_5022963227" evidence="6">
    <location>
        <begin position="30"/>
        <end position="439"/>
    </location>
</feature>
<name>A0A5B9MME3_9BACT</name>
<feature type="domain" description="CusB-like beta-barrel" evidence="8">
    <location>
        <begin position="259"/>
        <end position="334"/>
    </location>
</feature>
<keyword evidence="3 4" id="KW-0175">Coiled coil</keyword>
<dbReference type="InterPro" id="IPR050465">
    <property type="entry name" value="UPF0194_transport"/>
</dbReference>
<dbReference type="SUPFAM" id="SSF111369">
    <property type="entry name" value="HlyD-like secretion proteins"/>
    <property type="match status" value="2"/>
</dbReference>
<feature type="signal peptide" evidence="6">
    <location>
        <begin position="1"/>
        <end position="29"/>
    </location>
</feature>
<comment type="subcellular location">
    <subcellularLocation>
        <location evidence="1">Cell envelope</location>
    </subcellularLocation>
</comment>
<dbReference type="PANTHER" id="PTHR32347:SF23">
    <property type="entry name" value="BLL5650 PROTEIN"/>
    <property type="match status" value="1"/>
</dbReference>